<keyword evidence="4" id="KW-0804">Transcription</keyword>
<dbReference type="Pfam" id="PF00010">
    <property type="entry name" value="HLH"/>
    <property type="match status" value="1"/>
</dbReference>
<dbReference type="FunFam" id="4.10.280.10:FF:000053">
    <property type="entry name" value="BHLH transcription factor"/>
    <property type="match status" value="1"/>
</dbReference>
<keyword evidence="3 8" id="KW-0238">DNA-binding</keyword>
<dbReference type="AlphaFoldDB" id="A0AAD4PF37"/>
<comment type="subcellular location">
    <subcellularLocation>
        <location evidence="1">Nucleus</location>
    </subcellularLocation>
</comment>
<sequence>MDFSLVDPSIHNKTEPTKFIFQPPKFLHQETSAVRIPLHFTVAPPCENTYSIVPPNSSPSYLSIQEQRFSLFAQNMESSIGINPCTSLSLQNTNRDSTEAMRETIFRMAVMQPVDIELEESLKPPPRRRNVRISKDPQSVAARHRRERISQRIRTLQRMVPGGAKLDTASMLEEAAHYLKFLKKQLQSLEQAAAQSDGAAMGARLFPAVAAVQMLC</sequence>
<evidence type="ECO:0000256" key="6">
    <source>
        <dbReference type="SAM" id="Coils"/>
    </source>
</evidence>
<dbReference type="CDD" id="cd11454">
    <property type="entry name" value="bHLH_AtIND_like"/>
    <property type="match status" value="1"/>
</dbReference>
<evidence type="ECO:0000313" key="8">
    <source>
        <dbReference type="EMBL" id="KAH6838074.1"/>
    </source>
</evidence>
<reference evidence="8 9" key="1">
    <citation type="journal article" date="2021" name="Nat. Commun.">
        <title>Incipient diploidization of the medicinal plant Perilla within 10,000 years.</title>
        <authorList>
            <person name="Zhang Y."/>
            <person name="Shen Q."/>
            <person name="Leng L."/>
            <person name="Zhang D."/>
            <person name="Chen S."/>
            <person name="Shi Y."/>
            <person name="Ning Z."/>
            <person name="Chen S."/>
        </authorList>
    </citation>
    <scope>NUCLEOTIDE SEQUENCE [LARGE SCALE GENOMIC DNA]</scope>
    <source>
        <strain evidence="9">cv. PC099</strain>
    </source>
</reference>
<name>A0AAD4PF37_PERFH</name>
<dbReference type="InterPro" id="IPR045843">
    <property type="entry name" value="IND-like"/>
</dbReference>
<dbReference type="PROSITE" id="PS50888">
    <property type="entry name" value="BHLH"/>
    <property type="match status" value="1"/>
</dbReference>
<keyword evidence="5" id="KW-0539">Nucleus</keyword>
<accession>A0AAD4PF37</accession>
<evidence type="ECO:0000256" key="1">
    <source>
        <dbReference type="ARBA" id="ARBA00004123"/>
    </source>
</evidence>
<dbReference type="GO" id="GO:0005634">
    <property type="term" value="C:nucleus"/>
    <property type="evidence" value="ECO:0007669"/>
    <property type="project" value="UniProtKB-SubCell"/>
</dbReference>
<evidence type="ECO:0000256" key="3">
    <source>
        <dbReference type="ARBA" id="ARBA00023125"/>
    </source>
</evidence>
<dbReference type="GO" id="GO:0003700">
    <property type="term" value="F:DNA-binding transcription factor activity"/>
    <property type="evidence" value="ECO:0007669"/>
    <property type="project" value="InterPro"/>
</dbReference>
<evidence type="ECO:0000256" key="4">
    <source>
        <dbReference type="ARBA" id="ARBA00023163"/>
    </source>
</evidence>
<dbReference type="GO" id="GO:0046983">
    <property type="term" value="F:protein dimerization activity"/>
    <property type="evidence" value="ECO:0007669"/>
    <property type="project" value="InterPro"/>
</dbReference>
<dbReference type="InterPro" id="IPR036638">
    <property type="entry name" value="HLH_DNA-bd_sf"/>
</dbReference>
<dbReference type="EMBL" id="SDAM02000001">
    <property type="protein sequence ID" value="KAH6838074.1"/>
    <property type="molecule type" value="Genomic_DNA"/>
</dbReference>
<feature type="domain" description="BHLH" evidence="7">
    <location>
        <begin position="133"/>
        <end position="182"/>
    </location>
</feature>
<dbReference type="Proteomes" id="UP001190926">
    <property type="component" value="Unassembled WGS sequence"/>
</dbReference>
<gene>
    <name evidence="8" type="ORF">C2S53_000016</name>
</gene>
<dbReference type="InterPro" id="IPR011598">
    <property type="entry name" value="bHLH_dom"/>
</dbReference>
<dbReference type="SMART" id="SM00353">
    <property type="entry name" value="HLH"/>
    <property type="match status" value="1"/>
</dbReference>
<dbReference type="PANTHER" id="PTHR45914:SF54">
    <property type="entry name" value="OS08G0471401 PROTEIN"/>
    <property type="match status" value="1"/>
</dbReference>
<feature type="coiled-coil region" evidence="6">
    <location>
        <begin position="172"/>
        <end position="199"/>
    </location>
</feature>
<evidence type="ECO:0000259" key="7">
    <source>
        <dbReference type="PROSITE" id="PS50888"/>
    </source>
</evidence>
<dbReference type="PANTHER" id="PTHR45914">
    <property type="entry name" value="TRANSCRIPTION FACTOR HEC3-RELATED"/>
    <property type="match status" value="1"/>
</dbReference>
<dbReference type="Gene3D" id="4.10.280.10">
    <property type="entry name" value="Helix-loop-helix DNA-binding domain"/>
    <property type="match status" value="1"/>
</dbReference>
<comment type="caution">
    <text evidence="8">The sequence shown here is derived from an EMBL/GenBank/DDBJ whole genome shotgun (WGS) entry which is preliminary data.</text>
</comment>
<organism evidence="8 9">
    <name type="scientific">Perilla frutescens var. hirtella</name>
    <name type="common">Perilla citriodora</name>
    <name type="synonym">Perilla setoyensis</name>
    <dbReference type="NCBI Taxonomy" id="608512"/>
    <lineage>
        <taxon>Eukaryota</taxon>
        <taxon>Viridiplantae</taxon>
        <taxon>Streptophyta</taxon>
        <taxon>Embryophyta</taxon>
        <taxon>Tracheophyta</taxon>
        <taxon>Spermatophyta</taxon>
        <taxon>Magnoliopsida</taxon>
        <taxon>eudicotyledons</taxon>
        <taxon>Gunneridae</taxon>
        <taxon>Pentapetalae</taxon>
        <taxon>asterids</taxon>
        <taxon>lamiids</taxon>
        <taxon>Lamiales</taxon>
        <taxon>Lamiaceae</taxon>
        <taxon>Nepetoideae</taxon>
        <taxon>Elsholtzieae</taxon>
        <taxon>Perilla</taxon>
    </lineage>
</organism>
<protein>
    <submittedName>
        <fullName evidence="8">Basic helix-loop-helix DNA-binding superfamily protein</fullName>
    </submittedName>
</protein>
<keyword evidence="6" id="KW-0175">Coiled coil</keyword>
<proteinExistence type="predicted"/>
<evidence type="ECO:0000256" key="5">
    <source>
        <dbReference type="ARBA" id="ARBA00023242"/>
    </source>
</evidence>
<evidence type="ECO:0000256" key="2">
    <source>
        <dbReference type="ARBA" id="ARBA00023015"/>
    </source>
</evidence>
<dbReference type="SUPFAM" id="SSF47459">
    <property type="entry name" value="HLH, helix-loop-helix DNA-binding domain"/>
    <property type="match status" value="1"/>
</dbReference>
<keyword evidence="2" id="KW-0805">Transcription regulation</keyword>
<dbReference type="GO" id="GO:0003677">
    <property type="term" value="F:DNA binding"/>
    <property type="evidence" value="ECO:0007669"/>
    <property type="project" value="UniProtKB-KW"/>
</dbReference>
<evidence type="ECO:0000313" key="9">
    <source>
        <dbReference type="Proteomes" id="UP001190926"/>
    </source>
</evidence>
<keyword evidence="9" id="KW-1185">Reference proteome</keyword>